<dbReference type="InterPro" id="IPR002307">
    <property type="entry name" value="Tyr-tRNA-ligase"/>
</dbReference>
<feature type="compositionally biased region" description="Low complexity" evidence="15">
    <location>
        <begin position="1431"/>
        <end position="1440"/>
    </location>
</feature>
<feature type="compositionally biased region" description="Polar residues" evidence="15">
    <location>
        <begin position="437"/>
        <end position="462"/>
    </location>
</feature>
<dbReference type="PANTHER" id="PTHR32083:SF0">
    <property type="entry name" value="CILIA AND FLAGELLA-ASSOCIATED PROTEIN 58"/>
    <property type="match status" value="1"/>
</dbReference>
<dbReference type="NCBIfam" id="NF006330">
    <property type="entry name" value="PRK08560.1"/>
    <property type="match status" value="1"/>
</dbReference>
<feature type="region of interest" description="Disordered" evidence="15">
    <location>
        <begin position="963"/>
        <end position="1053"/>
    </location>
</feature>
<keyword evidence="8 13" id="KW-0648">Protein biosynthesis</keyword>
<feature type="compositionally biased region" description="Basic and acidic residues" evidence="15">
    <location>
        <begin position="580"/>
        <end position="599"/>
    </location>
</feature>
<feature type="compositionally biased region" description="Polar residues" evidence="15">
    <location>
        <begin position="1177"/>
        <end position="1196"/>
    </location>
</feature>
<feature type="coiled-coil region" evidence="14">
    <location>
        <begin position="1964"/>
        <end position="2145"/>
    </location>
</feature>
<accession>A0A2T3ABX1</accession>
<feature type="compositionally biased region" description="Polar residues" evidence="15">
    <location>
        <begin position="963"/>
        <end position="977"/>
    </location>
</feature>
<dbReference type="SUPFAM" id="SSF52374">
    <property type="entry name" value="Nucleotidylyl transferase"/>
    <property type="match status" value="1"/>
</dbReference>
<dbReference type="STRING" id="2025994.A0A2T3ABX1"/>
<feature type="compositionally biased region" description="Basic and acidic residues" evidence="15">
    <location>
        <begin position="1832"/>
        <end position="1849"/>
    </location>
</feature>
<dbReference type="GO" id="GO:0005856">
    <property type="term" value="C:cytoskeleton"/>
    <property type="evidence" value="ECO:0007669"/>
    <property type="project" value="TreeGrafter"/>
</dbReference>
<dbReference type="EC" id="6.1.1.1" evidence="3 13"/>
<feature type="compositionally biased region" description="Acidic residues" evidence="15">
    <location>
        <begin position="2747"/>
        <end position="2766"/>
    </location>
</feature>
<keyword evidence="10 13" id="KW-0030">Aminoacyl-tRNA synthetase</keyword>
<feature type="compositionally biased region" description="Polar residues" evidence="15">
    <location>
        <begin position="2726"/>
        <end position="2735"/>
    </location>
</feature>
<evidence type="ECO:0000256" key="4">
    <source>
        <dbReference type="ARBA" id="ARBA00022490"/>
    </source>
</evidence>
<organism evidence="16 17">
    <name type="scientific">Coniella lustricola</name>
    <dbReference type="NCBI Taxonomy" id="2025994"/>
    <lineage>
        <taxon>Eukaryota</taxon>
        <taxon>Fungi</taxon>
        <taxon>Dikarya</taxon>
        <taxon>Ascomycota</taxon>
        <taxon>Pezizomycotina</taxon>
        <taxon>Sordariomycetes</taxon>
        <taxon>Sordariomycetidae</taxon>
        <taxon>Diaporthales</taxon>
        <taxon>Schizoparmaceae</taxon>
        <taxon>Coniella</taxon>
    </lineage>
</organism>
<dbReference type="PRINTS" id="PR01040">
    <property type="entry name" value="TRNASYNTHTYR"/>
</dbReference>
<feature type="region of interest" description="Disordered" evidence="15">
    <location>
        <begin position="853"/>
        <end position="873"/>
    </location>
</feature>
<comment type="similarity">
    <text evidence="2 13">Belongs to the class-I aminoacyl-tRNA synthetase family.</text>
</comment>
<feature type="region of interest" description="Disordered" evidence="15">
    <location>
        <begin position="359"/>
        <end position="380"/>
    </location>
</feature>
<evidence type="ECO:0000256" key="14">
    <source>
        <dbReference type="SAM" id="Coils"/>
    </source>
</evidence>
<protein>
    <recommendedName>
        <fullName evidence="3 13">Tyrosine--tRNA ligase</fullName>
        <ecNumber evidence="3 13">6.1.1.1</ecNumber>
    </recommendedName>
    <alternativeName>
        <fullName evidence="11 13">Tyrosyl-tRNA synthetase</fullName>
    </alternativeName>
</protein>
<evidence type="ECO:0000256" key="12">
    <source>
        <dbReference type="ARBA" id="ARBA00048248"/>
    </source>
</evidence>
<feature type="region of interest" description="Disordered" evidence="15">
    <location>
        <begin position="1177"/>
        <end position="1213"/>
    </location>
</feature>
<feature type="compositionally biased region" description="Low complexity" evidence="15">
    <location>
        <begin position="686"/>
        <end position="702"/>
    </location>
</feature>
<evidence type="ECO:0000256" key="1">
    <source>
        <dbReference type="ARBA" id="ARBA00004496"/>
    </source>
</evidence>
<evidence type="ECO:0000256" key="6">
    <source>
        <dbReference type="ARBA" id="ARBA00022741"/>
    </source>
</evidence>
<comment type="subcellular location">
    <subcellularLocation>
        <location evidence="1">Cytoplasm</location>
    </subcellularLocation>
</comment>
<keyword evidence="17" id="KW-1185">Reference proteome</keyword>
<dbReference type="PANTHER" id="PTHR32083">
    <property type="entry name" value="CILIA AND FLAGELLA-ASSOCIATED PROTEIN 58-RELATED"/>
    <property type="match status" value="1"/>
</dbReference>
<feature type="region of interest" description="Disordered" evidence="15">
    <location>
        <begin position="2443"/>
        <end position="2486"/>
    </location>
</feature>
<dbReference type="InterPro" id="IPR002305">
    <property type="entry name" value="aa-tRNA-synth_Ic"/>
</dbReference>
<comment type="catalytic activity">
    <reaction evidence="12 13">
        <text>tRNA(Tyr) + L-tyrosine + ATP = L-tyrosyl-tRNA(Tyr) + AMP + diphosphate + H(+)</text>
        <dbReference type="Rhea" id="RHEA:10220"/>
        <dbReference type="Rhea" id="RHEA-COMP:9706"/>
        <dbReference type="Rhea" id="RHEA-COMP:9707"/>
        <dbReference type="ChEBI" id="CHEBI:15378"/>
        <dbReference type="ChEBI" id="CHEBI:30616"/>
        <dbReference type="ChEBI" id="CHEBI:33019"/>
        <dbReference type="ChEBI" id="CHEBI:58315"/>
        <dbReference type="ChEBI" id="CHEBI:78442"/>
        <dbReference type="ChEBI" id="CHEBI:78536"/>
        <dbReference type="ChEBI" id="CHEBI:456215"/>
        <dbReference type="EC" id="6.1.1.1"/>
    </reaction>
</comment>
<feature type="compositionally biased region" description="Polar residues" evidence="15">
    <location>
        <begin position="630"/>
        <end position="652"/>
    </location>
</feature>
<sequence>MATMAAEERIALIKENLAEWLDFELIENIIKEGKDPKIYWGTAPTGRPHCGYLVPGIKLAQLLRAGCEVTILLADIHGFLDNLKAPIELVEHRANYYKRVITAMLNATCGEEDVKKLKFVYGSSYQRGADYCMDLYKLAAVVSEHDAKKAGAEVVKQTANAPLSGLLYPLLQVLDEQYLDVDVQFGGVDQRKLFTAAKEWLPRLGYRQRAHIMNPMVPGLQGGKMSASDPNSKIDLLDDADLVVKKIKKAECVPKTPEGNGVLAFVEFVLLPAARLRGQKGFVVDRTRDELPELVYTDVKKMHEDYRNDILTPQILKPAVSKALNELVAPIREEYNKDASWQELIEKAYPPEVKVVKEKKKKDRGTMFPGSAKGDEAPADDCLGSVVDEKGIEHQLQTIFPSSALVLRVGLATTSSKTLSPPFPPRAPAQDGPRPTRSASQILGSPALSTTSTADGEASSPSIPHLTAPPLPKRALELLRTPPRDDTAEDGQYVTASWGSPYPKSDEDHLRPPSSDSEPSDDSSIHRLELDTPFLRPAPYLSVTSAEQQPASLATILVNRARRPEFARGLTEDWIRQHTAADEHAEPRHWLSDGSDSEHSSLSGSPPEDGVAWLEDKDVKTPRANPAGNAPQQTLSQHPRARSSTETLKQSTIDGLQQTQISNMATAAADGPEPRNPGEVMLTTGTPDSRPRTPVSRSTSKSRAVEKQKIESQNPVTPPRVEIKKENAPTPRIKKRVPWRGKNIMVLIPRDEGRGQHGNGPIPLKEHEVRNMFREWEQLGYDIRGFDLNEPTAYSALPIEHYSKSRDEWPDVEETKKEWEERKFPVALPDVQAWKKYVDELNEAKLRALGVSFGDEDPPPLPPASISPIPQSHSRRATITQYPPLPYSPPIPPSSVSSQGLPQLPFPGQPTSGGMSAVASPIPFGNNYIPQHPMSMSPNPSQFGFLPPHSQPSPRDILFSQQGMHRASPSLSVSPFTQGGFHSPLPHQRHQSLQFPQLPHQQFIPPPRSTPHLQDLHEEEEEEEHINNVPKISEPEPEREPMAPSARHNASDSLQREIDEAEYHLEEQFRSQLEHDQDYSPHNQEDVYRAGQTELQSPLTPQFKNAVNDDLVLHHPRPHSRGHSLSQKYFDEDDIKIATNAADLGNLSTISDDKAGEELETNPSNLVTPVHVNFPDSTAHNRTFSNPWRDVQSISRRPSHDSKPSNSSKFNGAAPEFIFNPTSSFQPGQFNFGNNTFQPAAFENAFAPVPTELVQSSQLSPPAAPSSKINVKAPVFAPGSSDFSFTATGAPTFNPDAPSFTPLQSFNGSVSVTSPMLSGSDSGTMPMSIFGHIDLNMPSEIVRPAKASKAIPIRRPSIPTSSNDLRRLTITEDESERPTNDARAKRIRSTSINRNGDVSFDEPEAHATPAKFVRNDDLPVEAAEEADRSVLDTTVSSTTDPKPIDTQNTTIASEISASDRNTMSSVPVELKSEEEITNLNAARPFGEDTFMEDHNDRLSAVAAPFMPGTSVVDDISDKENTPVPAVLMDLLRVPDEHAVAISKKDQDTTDDVVQRSIELETSPSISESGDEAMSDEDRFVPSPSPANKGLRGSRFAESLSPANELAHAKYDRSPSAASDIEAREPHETLVSSVLAEDLEDTQETVSGPASPPAIQFGDGQELHEPTFEEIDEVMRHINEDPSMGVKKMVETSVWEPSPSQPIPIPGAVAASDSPKHIHPHFRDKAHSPNPRQYHLPIGVQAPLHSNEVEDPFMDPPASIQLSRLDTTESPAPSDDWEGAFSDEEQHKLDSRAAFFDGRVNNLVDGVLEARLGPLEKTLESIQRALTMFSDRTQSRRRDRRSVSMDKFQESDADDEDDEPVPRRSMSPRKDRRMDLIRAAVIEGIALQQRNSALQALPAPARLDEVSTQTLQAIMRTMEDVKQQVGESLHPENRAQGIREIIEETFEHRLPPPQSAPVADADGDRQDLIQRVNELFAHNNELEQRLRFQDDKKSAEIGMRRAAEDRAAELERQLHMAETRIEVEIINRSAYDQRVGDLENRLSHQESIIESELSLRRAAEDRLAEMERLLRNSSEEEVRLRETVEEKDERLKILDANNSRNQMRIILLETSVEAVQKDKAELEARVEVAEAESRDYSQEAARWRIEAEHAIEMSERRSDDLHHALQEKKQLSALVDTLGAQLNENERIRESLRGKFLSLQEDMERVTFEVAEDNARRTKKEQTMLARQEVLDAKLQAESRTRERLEVELERLEGGERQAMKAVNEAKRLEAVLGSMKNENHKLQQTAMRFQNEFAEARESGAREVQRTRESMQGQIEAANHQVNMVRDELEDQIARLNSQLDQARLDADTVRSRFDMLVEDARHSSKGDTEALTEKHRDEMEDMQARFERRLSNAMEDAQRAESNLLERLSISTSRCEHLQDRVSHLEEKLEITREAARAAAQAAKGSGFISPTGSTPAPGPVPRSVPVAQPSAPPETITGTSQLPEKVSPQALRESIMALQEQLQEREQKIEELEQTVSKLDPEAETKIAKRDDEIVWLRELLAVRHSDLQDIITALGRSDYDQERVRDAAIRLKANLQMEQQERERAMNGGSNISLPNIAASLRERAPGVVQAVGPLAAALGNWRRAASYSNAKPSSGVDAGASAPQEDGAPVQSSFLSGLLTPPQQAKPHQAPAPGQQQQPQQQTAFSATGRRFTAQDLANRPKPRPTMSQRQASKAPARESSPFRQPSEPSLPQTPPMMRSASYDDDALAQDEFDDAGFFDDE</sequence>
<dbReference type="Pfam" id="PF00579">
    <property type="entry name" value="tRNA-synt_1b"/>
    <property type="match status" value="1"/>
</dbReference>
<dbReference type="GO" id="GO:0005524">
    <property type="term" value="F:ATP binding"/>
    <property type="evidence" value="ECO:0007669"/>
    <property type="project" value="UniProtKB-KW"/>
</dbReference>
<feature type="region of interest" description="Disordered" evidence="15">
    <location>
        <begin position="1557"/>
        <end position="1659"/>
    </location>
</feature>
<keyword evidence="9 14" id="KW-0175">Coiled coil</keyword>
<feature type="region of interest" description="Disordered" evidence="15">
    <location>
        <begin position="1369"/>
        <end position="1409"/>
    </location>
</feature>
<dbReference type="EMBL" id="KZ678416">
    <property type="protein sequence ID" value="PSR90714.1"/>
    <property type="molecule type" value="Genomic_DNA"/>
</dbReference>
<feature type="region of interest" description="Disordered" evidence="15">
    <location>
        <begin position="666"/>
        <end position="729"/>
    </location>
</feature>
<proteinExistence type="inferred from homology"/>
<keyword evidence="7 13" id="KW-0067">ATP-binding</keyword>
<feature type="region of interest" description="Disordered" evidence="15">
    <location>
        <begin position="415"/>
        <end position="525"/>
    </location>
</feature>
<dbReference type="GO" id="GO:0004831">
    <property type="term" value="F:tyrosine-tRNA ligase activity"/>
    <property type="evidence" value="ECO:0007669"/>
    <property type="project" value="UniProtKB-EC"/>
</dbReference>
<feature type="coiled-coil region" evidence="14">
    <location>
        <begin position="2234"/>
        <end position="2353"/>
    </location>
</feature>
<name>A0A2T3ABX1_9PEZI</name>
<dbReference type="CDD" id="cd00805">
    <property type="entry name" value="TyrRS_core"/>
    <property type="match status" value="1"/>
</dbReference>
<feature type="region of interest" description="Disordered" evidence="15">
    <location>
        <begin position="2631"/>
        <end position="2766"/>
    </location>
</feature>
<keyword evidence="6 13" id="KW-0547">Nucleotide-binding</keyword>
<feature type="compositionally biased region" description="Basic and acidic residues" evidence="15">
    <location>
        <begin position="474"/>
        <end position="486"/>
    </location>
</feature>
<reference evidence="16 17" key="1">
    <citation type="journal article" date="2018" name="Mycol. Prog.">
        <title>Coniella lustricola, a new species from submerged detritus.</title>
        <authorList>
            <person name="Raudabaugh D.B."/>
            <person name="Iturriaga T."/>
            <person name="Carver A."/>
            <person name="Mondo S."/>
            <person name="Pangilinan J."/>
            <person name="Lipzen A."/>
            <person name="He G."/>
            <person name="Amirebrahimi M."/>
            <person name="Grigoriev I.V."/>
            <person name="Miller A.N."/>
        </authorList>
    </citation>
    <scope>NUCLEOTIDE SEQUENCE [LARGE SCALE GENOMIC DNA]</scope>
    <source>
        <strain evidence="16 17">B22-T-1</strain>
    </source>
</reference>
<evidence type="ECO:0000256" key="8">
    <source>
        <dbReference type="ARBA" id="ARBA00022917"/>
    </source>
</evidence>
<feature type="region of interest" description="Disordered" evidence="15">
    <location>
        <begin position="1830"/>
        <end position="1871"/>
    </location>
</feature>
<dbReference type="Gene3D" id="1.10.240.10">
    <property type="entry name" value="Tyrosyl-Transfer RNA Synthetase"/>
    <property type="match status" value="1"/>
</dbReference>
<dbReference type="FunFam" id="3.40.50.620:FF:000040">
    <property type="entry name" value="Tyrosine--tRNA ligase"/>
    <property type="match status" value="1"/>
</dbReference>
<dbReference type="OrthoDB" id="1293114at2759"/>
<evidence type="ECO:0000313" key="17">
    <source>
        <dbReference type="Proteomes" id="UP000241462"/>
    </source>
</evidence>
<keyword evidence="4" id="KW-0963">Cytoplasm</keyword>
<dbReference type="GO" id="GO:0006437">
    <property type="term" value="P:tyrosyl-tRNA aminoacylation"/>
    <property type="evidence" value="ECO:0007669"/>
    <property type="project" value="InterPro"/>
</dbReference>
<evidence type="ECO:0000256" key="2">
    <source>
        <dbReference type="ARBA" id="ARBA00005594"/>
    </source>
</evidence>
<evidence type="ECO:0000313" key="16">
    <source>
        <dbReference type="EMBL" id="PSR90714.1"/>
    </source>
</evidence>
<dbReference type="InterPro" id="IPR014729">
    <property type="entry name" value="Rossmann-like_a/b/a_fold"/>
</dbReference>
<feature type="compositionally biased region" description="Basic and acidic residues" evidence="15">
    <location>
        <begin position="1369"/>
        <end position="1384"/>
    </location>
</feature>
<dbReference type="Gene3D" id="1.20.5.340">
    <property type="match status" value="1"/>
</dbReference>
<feature type="region of interest" description="Disordered" evidence="15">
    <location>
        <begin position="1425"/>
        <end position="1446"/>
    </location>
</feature>
<dbReference type="Proteomes" id="UP000241462">
    <property type="component" value="Unassembled WGS sequence"/>
</dbReference>
<evidence type="ECO:0000256" key="3">
    <source>
        <dbReference type="ARBA" id="ARBA00013160"/>
    </source>
</evidence>
<evidence type="ECO:0000256" key="9">
    <source>
        <dbReference type="ARBA" id="ARBA00023054"/>
    </source>
</evidence>
<keyword evidence="5 13" id="KW-0436">Ligase</keyword>
<dbReference type="NCBIfam" id="TIGR00234">
    <property type="entry name" value="tyrS"/>
    <property type="match status" value="1"/>
</dbReference>
<feature type="compositionally biased region" description="Low complexity" evidence="15">
    <location>
        <begin position="2665"/>
        <end position="2686"/>
    </location>
</feature>
<dbReference type="InParanoid" id="A0A2T3ABX1"/>
<feature type="region of interest" description="Disordered" evidence="15">
    <location>
        <begin position="580"/>
        <end position="652"/>
    </location>
</feature>
<evidence type="ECO:0000256" key="15">
    <source>
        <dbReference type="SAM" id="MobiDB-lite"/>
    </source>
</evidence>
<feature type="coiled-coil region" evidence="14">
    <location>
        <begin position="2377"/>
        <end position="2443"/>
    </location>
</feature>
<evidence type="ECO:0000256" key="5">
    <source>
        <dbReference type="ARBA" id="ARBA00022598"/>
    </source>
</evidence>
<dbReference type="Gene3D" id="3.40.50.620">
    <property type="entry name" value="HUPs"/>
    <property type="match status" value="1"/>
</dbReference>
<evidence type="ECO:0000256" key="7">
    <source>
        <dbReference type="ARBA" id="ARBA00022840"/>
    </source>
</evidence>
<feature type="coiled-coil region" evidence="14">
    <location>
        <begin position="2497"/>
        <end position="2524"/>
    </location>
</feature>
<evidence type="ECO:0000256" key="10">
    <source>
        <dbReference type="ARBA" id="ARBA00023146"/>
    </source>
</evidence>
<evidence type="ECO:0000256" key="11">
    <source>
        <dbReference type="ARBA" id="ARBA00033323"/>
    </source>
</evidence>
<gene>
    <name evidence="16" type="ORF">BD289DRAFT_481510</name>
</gene>
<evidence type="ECO:0000256" key="13">
    <source>
        <dbReference type="RuleBase" id="RU361234"/>
    </source>
</evidence>
<dbReference type="GO" id="GO:0005737">
    <property type="term" value="C:cytoplasm"/>
    <property type="evidence" value="ECO:0007669"/>
    <property type="project" value="UniProtKB-SubCell"/>
</dbReference>